<evidence type="ECO:0000256" key="1">
    <source>
        <dbReference type="SAM" id="MobiDB-lite"/>
    </source>
</evidence>
<feature type="compositionally biased region" description="Low complexity" evidence="1">
    <location>
        <begin position="1198"/>
        <end position="1207"/>
    </location>
</feature>
<evidence type="ECO:0000313" key="2">
    <source>
        <dbReference type="EMBL" id="KAA8492216.1"/>
    </source>
</evidence>
<proteinExistence type="predicted"/>
<sequence length="1341" mass="145203">MGDESSVPFVCTCSARGGLACGVHRDVVWLRASKQEGACGTAWKERGGDEPQLRMGGYSVRARRESGDVCASAFVAALAAEGDGLSRDGRVRRGGCCVRRPLTGTLSCGFYGDVRKVQRCVLEGRGPSQWRDVFRGVRPGRQRRGQLLIARSSQNGNGSVSPAEHQPDENAAGADGKSSVSSSSSSSVPSLSSARASRMSTQKGTLSSSSSSVKSAEQREREKGKSSDKLKDDETLQQQSSAACASSSLQKREDESSGSSQRQFHSALGSEVTSSELAQCIKANQDEQRRVLQSVSQILSGMDSLLLYQNVLQDKGIARLIELLRLLDPASMEVEDDEDDDDDCGEGENDHDEDPEDGSSDEDSDDEASMGIEDSVVTQGQPRGVGSLLTGKEMGRARSGAEQTRSRIKTGLRAALQDRGSSNSGRNGGGNVGANSQLSRSASFLRSFRMKILPENKSPQSVQSTNGSGASRRALKGAQKEKEARLNSSPLAKKLESKAHSQPENRETKSDDTLHEYDPSRLDEDAEETASFGKTYLADITEDEWQTMAFSPYNEAALLEAFGAFYRVYAETGARSWREHVIDCIMLDQNPFTLMCQQAADAMTDVSAGIGFASGAVLDHVDTDMLAAARSDLERLELLSVCSPQEVSRWIYVVTGVCTAFEDETWPEREAPISEGKAKKVVEDAASDRSPVLSKLSAHTQGLSVITKCAEFVFDDENANAKWAGCVSRLAAFHANHGSGMFAKGAYFRWNLEERVLSWHPDSAVISMLPRVLFGVDDAIASLSRNLQFLLHGFAAQHTLILGPRGSGKSVLLKYVVAELNRRTDSSRLKVIELERLSDLIDIRLTLETDWNLQRRRSLKFVLAVDELAVDDEDDLRSVLSVLDGGVPGLPPNVVVIAAAREMHGFHGTSSGYAEVFSSALNDDNEADQGEEDGGPGGASGQFHGMFDDEGLLALKERFALQIRLPNTTQERYMNAVKTLAEEHGLLNNAHEQRNNIHADILEMRALRFARERSSYSLRVATQFVTFLHSEQALFRASQVEKERRKQARALRKNKEKSSLSVRTSKSEKAASKFSIRSDRAVPDETSDGSEETAEGEYDEDDDFERRWADARAAFKASAAGAEEIRAIGTDSDESTASESEDDDAEETVSGESDADQLRGIRLAEISIDDLQLKSSGREMAGLDEDQNLGLGADFDLDYSSSRSSGKSVDDGKEISHAAGDTGASFTSASAGSDSVPDSDPVSTSGSLPRSGDARDDQTGVSDHATSVTSGGSDSDSPVNANLELELVDESETDGEAETEPETDQQADVDDVTTEKESRSSKGSKDDKPPPPSHRRRRNKN</sequence>
<protein>
    <recommendedName>
        <fullName evidence="4">AAA+ ATPase domain-containing protein</fullName>
    </recommendedName>
</protein>
<feature type="compositionally biased region" description="Low complexity" evidence="1">
    <location>
        <begin position="1266"/>
        <end position="1279"/>
    </location>
</feature>
<feature type="compositionally biased region" description="Low complexity" evidence="1">
    <location>
        <begin position="178"/>
        <end position="198"/>
    </location>
</feature>
<feature type="compositionally biased region" description="Acidic residues" evidence="1">
    <location>
        <begin position="1286"/>
        <end position="1312"/>
    </location>
</feature>
<feature type="compositionally biased region" description="Acidic residues" evidence="1">
    <location>
        <begin position="1085"/>
        <end position="1103"/>
    </location>
</feature>
<evidence type="ECO:0000313" key="3">
    <source>
        <dbReference type="Proteomes" id="UP000324585"/>
    </source>
</evidence>
<comment type="caution">
    <text evidence="2">The sequence shown here is derived from an EMBL/GenBank/DDBJ whole genome shotgun (WGS) entry which is preliminary data.</text>
</comment>
<feature type="compositionally biased region" description="Acidic residues" evidence="1">
    <location>
        <begin position="1131"/>
        <end position="1155"/>
    </location>
</feature>
<dbReference type="InterPro" id="IPR027417">
    <property type="entry name" value="P-loop_NTPase"/>
</dbReference>
<feature type="compositionally biased region" description="Basic and acidic residues" evidence="1">
    <location>
        <begin position="493"/>
        <end position="523"/>
    </location>
</feature>
<organism evidence="2 3">
    <name type="scientific">Porphyridium purpureum</name>
    <name type="common">Red alga</name>
    <name type="synonym">Porphyridium cruentum</name>
    <dbReference type="NCBI Taxonomy" id="35688"/>
    <lineage>
        <taxon>Eukaryota</taxon>
        <taxon>Rhodophyta</taxon>
        <taxon>Bangiophyceae</taxon>
        <taxon>Porphyridiales</taxon>
        <taxon>Porphyridiaceae</taxon>
        <taxon>Porphyridium</taxon>
    </lineage>
</organism>
<feature type="compositionally biased region" description="Polar residues" evidence="1">
    <location>
        <begin position="457"/>
        <end position="469"/>
    </location>
</feature>
<name>A0A5J4YLB3_PORPP</name>
<dbReference type="PANTHER" id="PTHR42935">
    <property type="entry name" value="SLR0930 PROTEIN"/>
    <property type="match status" value="1"/>
</dbReference>
<feature type="region of interest" description="Disordered" evidence="1">
    <location>
        <begin position="150"/>
        <end position="270"/>
    </location>
</feature>
<reference evidence="3" key="1">
    <citation type="journal article" date="2019" name="Nat. Commun.">
        <title>Expansion of phycobilisome linker gene families in mesophilic red algae.</title>
        <authorList>
            <person name="Lee J."/>
            <person name="Kim D."/>
            <person name="Bhattacharya D."/>
            <person name="Yoon H.S."/>
        </authorList>
    </citation>
    <scope>NUCLEOTIDE SEQUENCE [LARGE SCALE GENOMIC DNA]</scope>
    <source>
        <strain evidence="3">CCMP 1328</strain>
    </source>
</reference>
<feature type="compositionally biased region" description="Acidic residues" evidence="1">
    <location>
        <begin position="333"/>
        <end position="368"/>
    </location>
</feature>
<feature type="region of interest" description="Disordered" evidence="1">
    <location>
        <begin position="1123"/>
        <end position="1159"/>
    </location>
</feature>
<feature type="region of interest" description="Disordered" evidence="1">
    <location>
        <begin position="453"/>
        <end position="528"/>
    </location>
</feature>
<feature type="compositionally biased region" description="Low complexity" evidence="1">
    <location>
        <begin position="1218"/>
        <end position="1247"/>
    </location>
</feature>
<dbReference type="Proteomes" id="UP000324585">
    <property type="component" value="Unassembled WGS sequence"/>
</dbReference>
<feature type="compositionally biased region" description="Low complexity" evidence="1">
    <location>
        <begin position="237"/>
        <end position="248"/>
    </location>
</feature>
<keyword evidence="3" id="KW-1185">Reference proteome</keyword>
<feature type="region of interest" description="Disordered" evidence="1">
    <location>
        <begin position="1182"/>
        <end position="1341"/>
    </location>
</feature>
<accession>A0A5J4YLB3</accession>
<dbReference type="PANTHER" id="PTHR42935:SF1">
    <property type="entry name" value="SLR0930 PROTEIN"/>
    <property type="match status" value="1"/>
</dbReference>
<feature type="compositionally biased region" description="Basic and acidic residues" evidence="1">
    <location>
        <begin position="1313"/>
        <end position="1329"/>
    </location>
</feature>
<feature type="compositionally biased region" description="Basic and acidic residues" evidence="1">
    <location>
        <begin position="1065"/>
        <end position="1083"/>
    </location>
</feature>
<feature type="region of interest" description="Disordered" evidence="1">
    <location>
        <begin position="1048"/>
        <end position="1103"/>
    </location>
</feature>
<gene>
    <name evidence="2" type="ORF">FVE85_3654</name>
</gene>
<dbReference type="InterPro" id="IPR008533">
    <property type="entry name" value="DUF815"/>
</dbReference>
<dbReference type="SUPFAM" id="SSF52540">
    <property type="entry name" value="P-loop containing nucleoside triphosphate hydrolases"/>
    <property type="match status" value="1"/>
</dbReference>
<dbReference type="Pfam" id="PF05673">
    <property type="entry name" value="DUF815"/>
    <property type="match status" value="1"/>
</dbReference>
<dbReference type="OrthoDB" id="532206at2759"/>
<dbReference type="Gene3D" id="3.40.50.300">
    <property type="entry name" value="P-loop containing nucleotide triphosphate hydrolases"/>
    <property type="match status" value="1"/>
</dbReference>
<evidence type="ECO:0008006" key="4">
    <source>
        <dbReference type="Google" id="ProtNLM"/>
    </source>
</evidence>
<feature type="compositionally biased region" description="Basic and acidic residues" evidence="1">
    <location>
        <begin position="216"/>
        <end position="234"/>
    </location>
</feature>
<feature type="compositionally biased region" description="Polar residues" evidence="1">
    <location>
        <begin position="151"/>
        <end position="160"/>
    </location>
</feature>
<dbReference type="EMBL" id="VRMN01000010">
    <property type="protein sequence ID" value="KAA8492216.1"/>
    <property type="molecule type" value="Genomic_DNA"/>
</dbReference>
<dbReference type="CDD" id="cd00009">
    <property type="entry name" value="AAA"/>
    <property type="match status" value="1"/>
</dbReference>
<feature type="region of interest" description="Disordered" evidence="1">
    <location>
        <begin position="332"/>
        <end position="438"/>
    </location>
</feature>